<reference evidence="1 2" key="1">
    <citation type="submission" date="2017-12" db="EMBL/GenBank/DDBJ databases">
        <title>Comparative genomics of Botrytis spp.</title>
        <authorList>
            <person name="Valero-Jimenez C.A."/>
            <person name="Tapia P."/>
            <person name="Veloso J."/>
            <person name="Silva-Moreno E."/>
            <person name="Staats M."/>
            <person name="Valdes J.H."/>
            <person name="Van Kan J.A.L."/>
        </authorList>
    </citation>
    <scope>NUCLEOTIDE SEQUENCE [LARGE SCALE GENOMIC DNA]</scope>
    <source>
        <strain evidence="1 2">MUCL11595</strain>
    </source>
</reference>
<keyword evidence="2" id="KW-1185">Reference proteome</keyword>
<protein>
    <submittedName>
        <fullName evidence="1">Uncharacterized protein</fullName>
    </submittedName>
</protein>
<dbReference type="AlphaFoldDB" id="A0A4Z1IUX8"/>
<dbReference type="EMBL" id="PQXN01000013">
    <property type="protein sequence ID" value="TGO63362.1"/>
    <property type="molecule type" value="Genomic_DNA"/>
</dbReference>
<dbReference type="Proteomes" id="UP000297527">
    <property type="component" value="Unassembled WGS sequence"/>
</dbReference>
<organism evidence="1 2">
    <name type="scientific">Botryotinia convoluta</name>
    <dbReference type="NCBI Taxonomy" id="54673"/>
    <lineage>
        <taxon>Eukaryota</taxon>
        <taxon>Fungi</taxon>
        <taxon>Dikarya</taxon>
        <taxon>Ascomycota</taxon>
        <taxon>Pezizomycotina</taxon>
        <taxon>Leotiomycetes</taxon>
        <taxon>Helotiales</taxon>
        <taxon>Sclerotiniaceae</taxon>
        <taxon>Botryotinia</taxon>
    </lineage>
</organism>
<name>A0A4Z1IUX8_9HELO</name>
<comment type="caution">
    <text evidence="1">The sequence shown here is derived from an EMBL/GenBank/DDBJ whole genome shotgun (WGS) entry which is preliminary data.</text>
</comment>
<accession>A0A4Z1IUX8</accession>
<gene>
    <name evidence="1" type="ORF">BCON_0013g00060</name>
</gene>
<proteinExistence type="predicted"/>
<evidence type="ECO:0000313" key="1">
    <source>
        <dbReference type="EMBL" id="TGO63362.1"/>
    </source>
</evidence>
<sequence>MDRTTGEANIDAKYNMRENATERVDKSKSKHRDTVSEAKTLGVDYARVYAILSYTRSAAAALLRGTHVTNLLCIWRAIPADLVLCNENV</sequence>
<evidence type="ECO:0000313" key="2">
    <source>
        <dbReference type="Proteomes" id="UP000297527"/>
    </source>
</evidence>